<dbReference type="RefSeq" id="XP_034250495.1">
    <property type="nucleotide sequence ID" value="XM_034394604.1"/>
</dbReference>
<feature type="transmembrane region" description="Helical" evidence="9">
    <location>
        <begin position="152"/>
        <end position="171"/>
    </location>
</feature>
<evidence type="ECO:0000256" key="6">
    <source>
        <dbReference type="ARBA" id="ARBA00023180"/>
    </source>
</evidence>
<evidence type="ECO:0000256" key="2">
    <source>
        <dbReference type="ARBA" id="ARBA00022475"/>
    </source>
</evidence>
<keyword evidence="2" id="KW-1003">Cell membrane</keyword>
<feature type="transmembrane region" description="Helical" evidence="9">
    <location>
        <begin position="486"/>
        <end position="504"/>
    </location>
</feature>
<gene>
    <name evidence="13" type="primary">LOC117650947</name>
</gene>
<protein>
    <submittedName>
        <fullName evidence="13">Facilitated trehalose transporter Tret1-like</fullName>
    </submittedName>
</protein>
<feature type="transmembrane region" description="Helical" evidence="9">
    <location>
        <begin position="236"/>
        <end position="256"/>
    </location>
</feature>
<keyword evidence="4 9" id="KW-1133">Transmembrane helix</keyword>
<dbReference type="Pfam" id="PF00083">
    <property type="entry name" value="Sugar_tr"/>
    <property type="match status" value="1"/>
</dbReference>
<dbReference type="PRINTS" id="PR00171">
    <property type="entry name" value="SUGRTRNSPORT"/>
</dbReference>
<feature type="transmembrane region" description="Helical" evidence="9">
    <location>
        <begin position="453"/>
        <end position="474"/>
    </location>
</feature>
<dbReference type="InterPro" id="IPR005829">
    <property type="entry name" value="Sugar_transporter_CS"/>
</dbReference>
<dbReference type="GO" id="GO:0005886">
    <property type="term" value="C:plasma membrane"/>
    <property type="evidence" value="ECO:0007669"/>
    <property type="project" value="UniProtKB-SubCell"/>
</dbReference>
<feature type="transmembrane region" description="Helical" evidence="9">
    <location>
        <begin position="353"/>
        <end position="375"/>
    </location>
</feature>
<dbReference type="PANTHER" id="PTHR48021">
    <property type="match status" value="1"/>
</dbReference>
<sequence length="519" mass="55149">MCHACAMAALAALSVLLGPRRPCRPRAAHGTLSHLPGLRRLLQTEDEGQRAMAEEAPSPYTGCGSAVGSEVGPAARGRVLVQHAGAMAAANAGTIVGLALGWSSAAAEVLDGAQGMPVTLDEWSWVVSLFCVGASVGAASVGRLVHSLGRKTVILAVGPVTIVAWALHLWASSVWMLYAGRLLVGAACGAACVATPIFVCEMSEPRIRGALSSYFEILLCVGILVVYVFGKLLPVLWLNVACLAVSVLHILGFMWFPDTPRWFLLRGREEDAKKALLFYRGPHYDVDAELALLKVGVKESAATPAGWKAFGTRAAKKALAITMVLMILQQITGVNAITFYASQLFKETGSFDAYTASIVVAAVEVVSGGVSMFFVDTLGRRALLTFSSVCMAACTGLMGGYFYFKEFLGRDVSSVSWLPIILVCVYMFTFTTGWGAVVWVFLGEIFPDNIKGVATAACAATGWCASFLVTKFYPGVAAELGNYVCYWGFFALGVLSCVFVVLALPETKGKTLDEVQAEL</sequence>
<dbReference type="PROSITE" id="PS50850">
    <property type="entry name" value="MFS"/>
    <property type="match status" value="1"/>
</dbReference>
<dbReference type="SUPFAM" id="SSF103473">
    <property type="entry name" value="MFS general substrate transporter"/>
    <property type="match status" value="1"/>
</dbReference>
<evidence type="ECO:0000259" key="11">
    <source>
        <dbReference type="PROSITE" id="PS50850"/>
    </source>
</evidence>
<dbReference type="NCBIfam" id="TIGR00879">
    <property type="entry name" value="SP"/>
    <property type="match status" value="1"/>
</dbReference>
<comment type="similarity">
    <text evidence="7">Belongs to the major facilitator superfamily. Sugar transporter (TC 2.A.1.1) family. Trehalose transporter subfamily.</text>
</comment>
<name>A0A6P8ZZA1_THRPL</name>
<feature type="transmembrane region" description="Helical" evidence="9">
    <location>
        <begin position="177"/>
        <end position="199"/>
    </location>
</feature>
<dbReference type="GeneID" id="117650947"/>
<proteinExistence type="inferred from homology"/>
<feature type="chain" id="PRO_5027656306" evidence="10">
    <location>
        <begin position="23"/>
        <end position="519"/>
    </location>
</feature>
<feature type="signal peptide" evidence="10">
    <location>
        <begin position="1"/>
        <end position="22"/>
    </location>
</feature>
<dbReference type="KEGG" id="tpal:117650947"/>
<keyword evidence="12" id="KW-1185">Reference proteome</keyword>
<keyword evidence="8" id="KW-0813">Transport</keyword>
<evidence type="ECO:0000256" key="7">
    <source>
        <dbReference type="ARBA" id="ARBA00024348"/>
    </source>
</evidence>
<keyword evidence="6" id="KW-0325">Glycoprotein</keyword>
<evidence type="ECO:0000256" key="8">
    <source>
        <dbReference type="RuleBase" id="RU003346"/>
    </source>
</evidence>
<dbReference type="Proteomes" id="UP000515158">
    <property type="component" value="Unplaced"/>
</dbReference>
<evidence type="ECO:0000256" key="4">
    <source>
        <dbReference type="ARBA" id="ARBA00022989"/>
    </source>
</evidence>
<dbReference type="InterPro" id="IPR050549">
    <property type="entry name" value="MFS_Trehalose_Transporter"/>
</dbReference>
<dbReference type="AlphaFoldDB" id="A0A6P8ZZA1"/>
<keyword evidence="5 9" id="KW-0472">Membrane</keyword>
<evidence type="ECO:0000256" key="1">
    <source>
        <dbReference type="ARBA" id="ARBA00004651"/>
    </source>
</evidence>
<evidence type="ECO:0000256" key="9">
    <source>
        <dbReference type="SAM" id="Phobius"/>
    </source>
</evidence>
<dbReference type="Gene3D" id="1.20.1250.20">
    <property type="entry name" value="MFS general substrate transporter like domains"/>
    <property type="match status" value="1"/>
</dbReference>
<feature type="transmembrane region" description="Helical" evidence="9">
    <location>
        <begin position="416"/>
        <end position="441"/>
    </location>
</feature>
<feature type="domain" description="Major facilitator superfamily (MFS) profile" evidence="11">
    <location>
        <begin position="85"/>
        <end position="508"/>
    </location>
</feature>
<reference evidence="13" key="1">
    <citation type="submission" date="2025-08" db="UniProtKB">
        <authorList>
            <consortium name="RefSeq"/>
        </authorList>
    </citation>
    <scope>IDENTIFICATION</scope>
    <source>
        <tissue evidence="13">Total insect</tissue>
    </source>
</reference>
<organism evidence="13">
    <name type="scientific">Thrips palmi</name>
    <name type="common">Melon thrips</name>
    <dbReference type="NCBI Taxonomy" id="161013"/>
    <lineage>
        <taxon>Eukaryota</taxon>
        <taxon>Metazoa</taxon>
        <taxon>Ecdysozoa</taxon>
        <taxon>Arthropoda</taxon>
        <taxon>Hexapoda</taxon>
        <taxon>Insecta</taxon>
        <taxon>Pterygota</taxon>
        <taxon>Neoptera</taxon>
        <taxon>Paraneoptera</taxon>
        <taxon>Thysanoptera</taxon>
        <taxon>Terebrantia</taxon>
        <taxon>Thripoidea</taxon>
        <taxon>Thripidae</taxon>
        <taxon>Thrips</taxon>
    </lineage>
</organism>
<evidence type="ECO:0000313" key="13">
    <source>
        <dbReference type="RefSeq" id="XP_034250495.1"/>
    </source>
</evidence>
<evidence type="ECO:0000256" key="10">
    <source>
        <dbReference type="SAM" id="SignalP"/>
    </source>
</evidence>
<keyword evidence="3 9" id="KW-0812">Transmembrane</keyword>
<dbReference type="FunFam" id="1.20.1250.20:FF:000055">
    <property type="entry name" value="Facilitated trehalose transporter Tret1-2 homolog"/>
    <property type="match status" value="1"/>
</dbReference>
<dbReference type="InterPro" id="IPR003663">
    <property type="entry name" value="Sugar/inositol_transpt"/>
</dbReference>
<evidence type="ECO:0000256" key="5">
    <source>
        <dbReference type="ARBA" id="ARBA00023136"/>
    </source>
</evidence>
<dbReference type="InterPro" id="IPR036259">
    <property type="entry name" value="MFS_trans_sf"/>
</dbReference>
<dbReference type="PANTHER" id="PTHR48021:SF1">
    <property type="entry name" value="GH07001P-RELATED"/>
    <property type="match status" value="1"/>
</dbReference>
<comment type="subcellular location">
    <subcellularLocation>
        <location evidence="1">Cell membrane</location>
        <topology evidence="1">Multi-pass membrane protein</topology>
    </subcellularLocation>
</comment>
<accession>A0A6P8ZZA1</accession>
<feature type="transmembrane region" description="Helical" evidence="9">
    <location>
        <begin position="123"/>
        <end position="145"/>
    </location>
</feature>
<evidence type="ECO:0000313" key="12">
    <source>
        <dbReference type="Proteomes" id="UP000515158"/>
    </source>
</evidence>
<dbReference type="InParanoid" id="A0A6P8ZZA1"/>
<feature type="transmembrane region" description="Helical" evidence="9">
    <location>
        <begin position="382"/>
        <end position="404"/>
    </location>
</feature>
<dbReference type="PROSITE" id="PS00217">
    <property type="entry name" value="SUGAR_TRANSPORT_2"/>
    <property type="match status" value="1"/>
</dbReference>
<keyword evidence="10" id="KW-0732">Signal</keyword>
<dbReference type="OrthoDB" id="4142200at2759"/>
<dbReference type="GO" id="GO:0022857">
    <property type="term" value="F:transmembrane transporter activity"/>
    <property type="evidence" value="ECO:0007669"/>
    <property type="project" value="InterPro"/>
</dbReference>
<dbReference type="InterPro" id="IPR020846">
    <property type="entry name" value="MFS_dom"/>
</dbReference>
<dbReference type="InterPro" id="IPR005828">
    <property type="entry name" value="MFS_sugar_transport-like"/>
</dbReference>
<evidence type="ECO:0000256" key="3">
    <source>
        <dbReference type="ARBA" id="ARBA00022692"/>
    </source>
</evidence>
<feature type="transmembrane region" description="Helical" evidence="9">
    <location>
        <begin position="211"/>
        <end position="230"/>
    </location>
</feature>
<feature type="transmembrane region" description="Helical" evidence="9">
    <location>
        <begin position="318"/>
        <end position="341"/>
    </location>
</feature>